<evidence type="ECO:0000313" key="2">
    <source>
        <dbReference type="Proteomes" id="UP001501508"/>
    </source>
</evidence>
<gene>
    <name evidence="1" type="ORF">GCM10023091_02220</name>
</gene>
<dbReference type="Proteomes" id="UP001501508">
    <property type="component" value="Unassembled WGS sequence"/>
</dbReference>
<dbReference type="RefSeq" id="WP_345026146.1">
    <property type="nucleotide sequence ID" value="NZ_BAABEY010000001.1"/>
</dbReference>
<accession>A0ABP8LNH7</accession>
<protein>
    <recommendedName>
        <fullName evidence="3">DUF3299 domain-containing protein</fullName>
    </recommendedName>
</protein>
<evidence type="ECO:0008006" key="3">
    <source>
        <dbReference type="Google" id="ProtNLM"/>
    </source>
</evidence>
<dbReference type="Gene3D" id="2.40.50.870">
    <property type="entry name" value="Protein of unknown function (DUF3299)"/>
    <property type="match status" value="1"/>
</dbReference>
<evidence type="ECO:0000313" key="1">
    <source>
        <dbReference type="EMBL" id="GAA4431464.1"/>
    </source>
</evidence>
<comment type="caution">
    <text evidence="1">The sequence shown here is derived from an EMBL/GenBank/DDBJ whole genome shotgun (WGS) entry which is preliminary data.</text>
</comment>
<keyword evidence="2" id="KW-1185">Reference proteome</keyword>
<sequence>MKPARQIVRVLSVVFFFLVLNGFTVSSFPVEKGETAITWETLTDVSYNRKFNQKEEMYFMYPTFGGKVRQLEGKVVTIRGYMIPVDETGEFYVISEKPMAQCFFCGGSGPESLIELDFRKKGRRFKTDEIRTLRGVLKLNAEDVEHLNYILTAVEVVK</sequence>
<reference evidence="2" key="1">
    <citation type="journal article" date="2019" name="Int. J. Syst. Evol. Microbiol.">
        <title>The Global Catalogue of Microorganisms (GCM) 10K type strain sequencing project: providing services to taxonomists for standard genome sequencing and annotation.</title>
        <authorList>
            <consortium name="The Broad Institute Genomics Platform"/>
            <consortium name="The Broad Institute Genome Sequencing Center for Infectious Disease"/>
            <person name="Wu L."/>
            <person name="Ma J."/>
        </authorList>
    </citation>
    <scope>NUCLEOTIDE SEQUENCE [LARGE SCALE GENOMIC DNA]</scope>
    <source>
        <strain evidence="2">JCM 31920</strain>
    </source>
</reference>
<dbReference type="EMBL" id="BAABEY010000001">
    <property type="protein sequence ID" value="GAA4431464.1"/>
    <property type="molecule type" value="Genomic_DNA"/>
</dbReference>
<proteinExistence type="predicted"/>
<name>A0ABP8LNH7_9BACT</name>
<organism evidence="1 2">
    <name type="scientific">Ravibacter arvi</name>
    <dbReference type="NCBI Taxonomy" id="2051041"/>
    <lineage>
        <taxon>Bacteria</taxon>
        <taxon>Pseudomonadati</taxon>
        <taxon>Bacteroidota</taxon>
        <taxon>Cytophagia</taxon>
        <taxon>Cytophagales</taxon>
        <taxon>Spirosomataceae</taxon>
        <taxon>Ravibacter</taxon>
    </lineage>
</organism>